<reference evidence="6" key="1">
    <citation type="submission" date="2021-01" db="EMBL/GenBank/DDBJ databases">
        <authorList>
            <person name="Corre E."/>
            <person name="Pelletier E."/>
            <person name="Niang G."/>
            <person name="Scheremetjew M."/>
            <person name="Finn R."/>
            <person name="Kale V."/>
            <person name="Holt S."/>
            <person name="Cochrane G."/>
            <person name="Meng A."/>
            <person name="Brown T."/>
            <person name="Cohen L."/>
        </authorList>
    </citation>
    <scope>NUCLEOTIDE SEQUENCE</scope>
    <source>
        <strain evidence="6">UNC1205</strain>
    </source>
</reference>
<dbReference type="GO" id="GO:0003677">
    <property type="term" value="F:DNA binding"/>
    <property type="evidence" value="ECO:0007669"/>
    <property type="project" value="UniProtKB-KW"/>
</dbReference>
<evidence type="ECO:0008006" key="7">
    <source>
        <dbReference type="Google" id="ProtNLM"/>
    </source>
</evidence>
<name>A0A7S0ULK2_9STRA</name>
<dbReference type="Pfam" id="PF09415">
    <property type="entry name" value="CENP-X"/>
    <property type="match status" value="1"/>
</dbReference>
<protein>
    <recommendedName>
        <fullName evidence="7">Centromere protein X</fullName>
    </recommendedName>
</protein>
<evidence type="ECO:0000256" key="4">
    <source>
        <dbReference type="ARBA" id="ARBA00023204"/>
    </source>
</evidence>
<dbReference type="EMBL" id="HBFL01003753">
    <property type="protein sequence ID" value="CAD8762650.1"/>
    <property type="molecule type" value="Transcribed_RNA"/>
</dbReference>
<keyword evidence="2" id="KW-0227">DNA damage</keyword>
<comment type="similarity">
    <text evidence="1">Belongs to the CENP-X/MHF2 family.</text>
</comment>
<dbReference type="AlphaFoldDB" id="A0A7S0ULK2"/>
<evidence type="ECO:0000313" key="6">
    <source>
        <dbReference type="EMBL" id="CAD8762650.1"/>
    </source>
</evidence>
<evidence type="ECO:0000256" key="3">
    <source>
        <dbReference type="ARBA" id="ARBA00023125"/>
    </source>
</evidence>
<proteinExistence type="inferred from homology"/>
<sequence>MNSISSKARPSPTIPPAISKQLVATARARGTAKATTKRVPPEAAEAISEALRLFISEAHRRAAIEAECDDEGEFRSMNETKYNSQTPIDAQHVTRIAGDLLMDFS</sequence>
<dbReference type="Gene3D" id="6.10.130.30">
    <property type="match status" value="1"/>
</dbReference>
<gene>
    <name evidence="6" type="ORF">PDEL1432_LOCUS2690</name>
</gene>
<feature type="region of interest" description="Disordered" evidence="5">
    <location>
        <begin position="1"/>
        <end position="41"/>
    </location>
</feature>
<evidence type="ECO:0000256" key="5">
    <source>
        <dbReference type="SAM" id="MobiDB-lite"/>
    </source>
</evidence>
<keyword evidence="3" id="KW-0238">DNA-binding</keyword>
<evidence type="ECO:0000256" key="1">
    <source>
        <dbReference type="ARBA" id="ARBA00009359"/>
    </source>
</evidence>
<dbReference type="InterPro" id="IPR018552">
    <property type="entry name" value="CENP-X"/>
</dbReference>
<evidence type="ECO:0000256" key="2">
    <source>
        <dbReference type="ARBA" id="ARBA00022763"/>
    </source>
</evidence>
<dbReference type="GO" id="GO:0051382">
    <property type="term" value="P:kinetochore assembly"/>
    <property type="evidence" value="ECO:0007669"/>
    <property type="project" value="InterPro"/>
</dbReference>
<accession>A0A7S0ULK2</accession>
<feature type="compositionally biased region" description="Low complexity" evidence="5">
    <location>
        <begin position="24"/>
        <end position="38"/>
    </location>
</feature>
<keyword evidence="4" id="KW-0234">DNA repair</keyword>
<dbReference type="GO" id="GO:0006281">
    <property type="term" value="P:DNA repair"/>
    <property type="evidence" value="ECO:0007669"/>
    <property type="project" value="UniProtKB-KW"/>
</dbReference>
<organism evidence="6">
    <name type="scientific">Pseudo-nitzschia delicatissima</name>
    <dbReference type="NCBI Taxonomy" id="44447"/>
    <lineage>
        <taxon>Eukaryota</taxon>
        <taxon>Sar</taxon>
        <taxon>Stramenopiles</taxon>
        <taxon>Ochrophyta</taxon>
        <taxon>Bacillariophyta</taxon>
        <taxon>Bacillariophyceae</taxon>
        <taxon>Bacillariophycidae</taxon>
        <taxon>Bacillariales</taxon>
        <taxon>Bacillariaceae</taxon>
        <taxon>Pseudo-nitzschia</taxon>
    </lineage>
</organism>